<proteinExistence type="predicted"/>
<organism evidence="1 2">
    <name type="scientific">Populus alba x Populus x berolinensis</name>
    <dbReference type="NCBI Taxonomy" id="444605"/>
    <lineage>
        <taxon>Eukaryota</taxon>
        <taxon>Viridiplantae</taxon>
        <taxon>Streptophyta</taxon>
        <taxon>Embryophyta</taxon>
        <taxon>Tracheophyta</taxon>
        <taxon>Spermatophyta</taxon>
        <taxon>Magnoliopsida</taxon>
        <taxon>eudicotyledons</taxon>
        <taxon>Gunneridae</taxon>
        <taxon>Pentapetalae</taxon>
        <taxon>rosids</taxon>
        <taxon>fabids</taxon>
        <taxon>Malpighiales</taxon>
        <taxon>Salicaceae</taxon>
        <taxon>Saliceae</taxon>
        <taxon>Populus</taxon>
    </lineage>
</organism>
<dbReference type="Proteomes" id="UP001164929">
    <property type="component" value="Chromosome 12"/>
</dbReference>
<accession>A0AAD6Q2D8</accession>
<keyword evidence="2" id="KW-1185">Reference proteome</keyword>
<comment type="caution">
    <text evidence="1">The sequence shown here is derived from an EMBL/GenBank/DDBJ whole genome shotgun (WGS) entry which is preliminary data.</text>
</comment>
<sequence>MASLVEAEVDVRLSVRGWRVSGKGPRSRRCEVDFVYKIGMEWREQRKMLRLSMQDLESQSFHLWLGTGKSFLAQLGAIVDLVELKLVPYMFCYLELDLPNLDKDSSLKL</sequence>
<dbReference type="AlphaFoldDB" id="A0AAD6Q2D8"/>
<evidence type="ECO:0000313" key="2">
    <source>
        <dbReference type="Proteomes" id="UP001164929"/>
    </source>
</evidence>
<evidence type="ECO:0000313" key="1">
    <source>
        <dbReference type="EMBL" id="KAJ6976401.1"/>
    </source>
</evidence>
<dbReference type="EMBL" id="JAQIZT010000012">
    <property type="protein sequence ID" value="KAJ6976401.1"/>
    <property type="molecule type" value="Genomic_DNA"/>
</dbReference>
<reference evidence="1" key="1">
    <citation type="journal article" date="2023" name="Mol. Ecol. Resour.">
        <title>Chromosome-level genome assembly of a triploid poplar Populus alba 'Berolinensis'.</title>
        <authorList>
            <person name="Chen S."/>
            <person name="Yu Y."/>
            <person name="Wang X."/>
            <person name="Wang S."/>
            <person name="Zhang T."/>
            <person name="Zhou Y."/>
            <person name="He R."/>
            <person name="Meng N."/>
            <person name="Wang Y."/>
            <person name="Liu W."/>
            <person name="Liu Z."/>
            <person name="Liu J."/>
            <person name="Guo Q."/>
            <person name="Huang H."/>
            <person name="Sederoff R.R."/>
            <person name="Wang G."/>
            <person name="Qu G."/>
            <person name="Chen S."/>
        </authorList>
    </citation>
    <scope>NUCLEOTIDE SEQUENCE</scope>
    <source>
        <strain evidence="1">SC-2020</strain>
    </source>
</reference>
<gene>
    <name evidence="1" type="ORF">NC653_028507</name>
</gene>
<name>A0AAD6Q2D8_9ROSI</name>
<protein>
    <submittedName>
        <fullName evidence="1">Uncharacterized protein</fullName>
    </submittedName>
</protein>